<feature type="compositionally biased region" description="Basic and acidic residues" evidence="1">
    <location>
        <begin position="1"/>
        <end position="11"/>
    </location>
</feature>
<evidence type="ECO:0000313" key="2">
    <source>
        <dbReference type="EMBL" id="BAD31946.1"/>
    </source>
</evidence>
<feature type="compositionally biased region" description="Basic residues" evidence="1">
    <location>
        <begin position="296"/>
        <end position="323"/>
    </location>
</feature>
<feature type="region of interest" description="Disordered" evidence="1">
    <location>
        <begin position="296"/>
        <end position="338"/>
    </location>
</feature>
<evidence type="ECO:0000313" key="3">
    <source>
        <dbReference type="Proteomes" id="UP000000763"/>
    </source>
</evidence>
<accession>Q69JC7</accession>
<feature type="compositionally biased region" description="Basic and acidic residues" evidence="1">
    <location>
        <begin position="35"/>
        <end position="56"/>
    </location>
</feature>
<dbReference type="EMBL" id="AP006186">
    <property type="protein sequence ID" value="BAD31946.1"/>
    <property type="molecule type" value="Genomic_DNA"/>
</dbReference>
<sequence length="374" mass="40352">MGQAHKPEERGGGVGATGQLDLVKPTWLPRRMGRERRPGGASDGRRRAAEYGERRRTGVGSGHRKREGGQGGSIHRLGCGRGGAKAAGGSAAAGWVARRGCGRRGGRPRQRAGEVQGVLQAAVVREIARFRADGGLWPSATAAIAGEQRGVFRRGDEGIGHPEQHHLGLQEAGLTGKVPPVRPPLCGRSDRLWGGGTRRRPDLRGPAAAAVVDEAEVAEFVEMAVAVLVEVTAVMDEAEEAPGAEARRRLDLSGAAAVLAEVAVADERRHSWRRRRRPWRRGGARGRAEVVVAGKRRRSWRRRRSRTRQRRRRSRRRRRRRRTCGGGGGCGRGGDARGRPAELAKVVDGAVTPSLVPGGTSLSASFWRIGWSRI</sequence>
<proteinExistence type="predicted"/>
<dbReference type="Proteomes" id="UP000000763">
    <property type="component" value="Chromosome 7"/>
</dbReference>
<dbReference type="AlphaFoldDB" id="Q69JC7"/>
<reference evidence="3" key="2">
    <citation type="journal article" date="2008" name="Nucleic Acids Res.">
        <title>The rice annotation project database (RAP-DB): 2008 update.</title>
        <authorList>
            <consortium name="The rice annotation project (RAP)"/>
        </authorList>
    </citation>
    <scope>GENOME REANNOTATION</scope>
    <source>
        <strain evidence="3">cv. Nipponbare</strain>
    </source>
</reference>
<name>Q69JC7_ORYSJ</name>
<reference evidence="3" key="1">
    <citation type="journal article" date="2005" name="Nature">
        <title>The map-based sequence of the rice genome.</title>
        <authorList>
            <consortium name="International rice genome sequencing project (IRGSP)"/>
            <person name="Matsumoto T."/>
            <person name="Wu J."/>
            <person name="Kanamori H."/>
            <person name="Katayose Y."/>
            <person name="Fujisawa M."/>
            <person name="Namiki N."/>
            <person name="Mizuno H."/>
            <person name="Yamamoto K."/>
            <person name="Antonio B.A."/>
            <person name="Baba T."/>
            <person name="Sakata K."/>
            <person name="Nagamura Y."/>
            <person name="Aoki H."/>
            <person name="Arikawa K."/>
            <person name="Arita K."/>
            <person name="Bito T."/>
            <person name="Chiden Y."/>
            <person name="Fujitsuka N."/>
            <person name="Fukunaka R."/>
            <person name="Hamada M."/>
            <person name="Harada C."/>
            <person name="Hayashi A."/>
            <person name="Hijishita S."/>
            <person name="Honda M."/>
            <person name="Hosokawa S."/>
            <person name="Ichikawa Y."/>
            <person name="Idonuma A."/>
            <person name="Iijima M."/>
            <person name="Ikeda M."/>
            <person name="Ikeno M."/>
            <person name="Ito K."/>
            <person name="Ito S."/>
            <person name="Ito T."/>
            <person name="Ito Y."/>
            <person name="Ito Y."/>
            <person name="Iwabuchi A."/>
            <person name="Kamiya K."/>
            <person name="Karasawa W."/>
            <person name="Kurita K."/>
            <person name="Katagiri S."/>
            <person name="Kikuta A."/>
            <person name="Kobayashi H."/>
            <person name="Kobayashi N."/>
            <person name="Machita K."/>
            <person name="Maehara T."/>
            <person name="Masukawa M."/>
            <person name="Mizubayashi T."/>
            <person name="Mukai Y."/>
            <person name="Nagasaki H."/>
            <person name="Nagata Y."/>
            <person name="Naito S."/>
            <person name="Nakashima M."/>
            <person name="Nakama Y."/>
            <person name="Nakamichi Y."/>
            <person name="Nakamura M."/>
            <person name="Meguro A."/>
            <person name="Negishi M."/>
            <person name="Ohta I."/>
            <person name="Ohta T."/>
            <person name="Okamoto M."/>
            <person name="Ono N."/>
            <person name="Saji S."/>
            <person name="Sakaguchi M."/>
            <person name="Sakai K."/>
            <person name="Shibata M."/>
            <person name="Shimokawa T."/>
            <person name="Song J."/>
            <person name="Takazaki Y."/>
            <person name="Terasawa K."/>
            <person name="Tsugane M."/>
            <person name="Tsuji K."/>
            <person name="Ueda S."/>
            <person name="Waki K."/>
            <person name="Yamagata H."/>
            <person name="Yamamoto M."/>
            <person name="Yamamoto S."/>
            <person name="Yamane H."/>
            <person name="Yoshiki S."/>
            <person name="Yoshihara R."/>
            <person name="Yukawa K."/>
            <person name="Zhong H."/>
            <person name="Yano M."/>
            <person name="Yuan Q."/>
            <person name="Ouyang S."/>
            <person name="Liu J."/>
            <person name="Jones K.M."/>
            <person name="Gansberger K."/>
            <person name="Moffat K."/>
            <person name="Hill J."/>
            <person name="Bera J."/>
            <person name="Fadrosh D."/>
            <person name="Jin S."/>
            <person name="Johri S."/>
            <person name="Kim M."/>
            <person name="Overton L."/>
            <person name="Reardon M."/>
            <person name="Tsitrin T."/>
            <person name="Vuong H."/>
            <person name="Weaver B."/>
            <person name="Ciecko A."/>
            <person name="Tallon L."/>
            <person name="Jackson J."/>
            <person name="Pai G."/>
            <person name="Aken S.V."/>
            <person name="Utterback T."/>
            <person name="Reidmuller S."/>
            <person name="Feldblyum T."/>
            <person name="Hsiao J."/>
            <person name="Zismann V."/>
            <person name="Iobst S."/>
            <person name="de Vazeille A.R."/>
            <person name="Buell C.R."/>
            <person name="Ying K."/>
            <person name="Li Y."/>
            <person name="Lu T."/>
            <person name="Huang Y."/>
            <person name="Zhao Q."/>
            <person name="Feng Q."/>
            <person name="Zhang L."/>
            <person name="Zhu J."/>
            <person name="Weng Q."/>
            <person name="Mu J."/>
            <person name="Lu Y."/>
            <person name="Fan D."/>
            <person name="Liu Y."/>
            <person name="Guan J."/>
            <person name="Zhang Y."/>
            <person name="Yu S."/>
            <person name="Liu X."/>
            <person name="Zhang Y."/>
            <person name="Hong G."/>
            <person name="Han B."/>
            <person name="Choisne N."/>
            <person name="Demange N."/>
            <person name="Orjeda G."/>
            <person name="Samain S."/>
            <person name="Cattolico L."/>
            <person name="Pelletier E."/>
            <person name="Couloux A."/>
            <person name="Segurens B."/>
            <person name="Wincker P."/>
            <person name="D'Hont A."/>
            <person name="Scarpelli C."/>
            <person name="Weissenbach J."/>
            <person name="Salanoubat M."/>
            <person name="Quetier F."/>
            <person name="Yu Y."/>
            <person name="Kim H.R."/>
            <person name="Rambo T."/>
            <person name="Currie J."/>
            <person name="Collura K."/>
            <person name="Luo M."/>
            <person name="Yang T."/>
            <person name="Ammiraju J.S.S."/>
            <person name="Engler F."/>
            <person name="Soderlund C."/>
            <person name="Wing R.A."/>
            <person name="Palmer L.E."/>
            <person name="de la Bastide M."/>
            <person name="Spiegel L."/>
            <person name="Nascimento L."/>
            <person name="Zutavern T."/>
            <person name="O'Shaughnessy A."/>
            <person name="Dike S."/>
            <person name="Dedhia N."/>
            <person name="Preston R."/>
            <person name="Balija V."/>
            <person name="McCombie W.R."/>
            <person name="Chow T."/>
            <person name="Chen H."/>
            <person name="Chung M."/>
            <person name="Chen C."/>
            <person name="Shaw J."/>
            <person name="Wu H."/>
            <person name="Hsiao K."/>
            <person name="Chao Y."/>
            <person name="Chu M."/>
            <person name="Cheng C."/>
            <person name="Hour A."/>
            <person name="Lee P."/>
            <person name="Lin S."/>
            <person name="Lin Y."/>
            <person name="Liou J."/>
            <person name="Liu S."/>
            <person name="Hsing Y."/>
            <person name="Raghuvanshi S."/>
            <person name="Mohanty A."/>
            <person name="Bharti A.K."/>
            <person name="Gaur A."/>
            <person name="Gupta V."/>
            <person name="Kumar D."/>
            <person name="Ravi V."/>
            <person name="Vij S."/>
            <person name="Kapur A."/>
            <person name="Khurana P."/>
            <person name="Khurana P."/>
            <person name="Khurana J.P."/>
            <person name="Tyagi A.K."/>
            <person name="Gaikwad K."/>
            <person name="Singh A."/>
            <person name="Dalal V."/>
            <person name="Srivastava S."/>
            <person name="Dixit A."/>
            <person name="Pal A.K."/>
            <person name="Ghazi I.A."/>
            <person name="Yadav M."/>
            <person name="Pandit A."/>
            <person name="Bhargava A."/>
            <person name="Sureshbabu K."/>
            <person name="Batra K."/>
            <person name="Sharma T.R."/>
            <person name="Mohapatra T."/>
            <person name="Singh N.K."/>
            <person name="Messing J."/>
            <person name="Nelson A.B."/>
            <person name="Fuks G."/>
            <person name="Kavchok S."/>
            <person name="Keizer G."/>
            <person name="Linton E."/>
            <person name="Llaca V."/>
            <person name="Song R."/>
            <person name="Tanyolac B."/>
            <person name="Young S."/>
            <person name="Ho-Il K."/>
            <person name="Hahn J.H."/>
            <person name="Sangsakoo G."/>
            <person name="Vanavichit A."/>
            <person name="de Mattos Luiz.A.T."/>
            <person name="Zimmer P.D."/>
            <person name="Malone G."/>
            <person name="Dellagostin O."/>
            <person name="de Oliveira A.C."/>
            <person name="Bevan M."/>
            <person name="Bancroft I."/>
            <person name="Minx P."/>
            <person name="Cordum H."/>
            <person name="Wilson R."/>
            <person name="Cheng Z."/>
            <person name="Jin W."/>
            <person name="Jiang J."/>
            <person name="Leong S.A."/>
            <person name="Iwama H."/>
            <person name="Gojobori T."/>
            <person name="Itoh T."/>
            <person name="Niimura Y."/>
            <person name="Fujii Y."/>
            <person name="Habara T."/>
            <person name="Sakai H."/>
            <person name="Sato Y."/>
            <person name="Wilson G."/>
            <person name="Kumar K."/>
            <person name="McCouch S."/>
            <person name="Juretic N."/>
            <person name="Hoen D."/>
            <person name="Wright S."/>
            <person name="Bruskiewich R."/>
            <person name="Bureau T."/>
            <person name="Miyao A."/>
            <person name="Hirochika H."/>
            <person name="Nishikawa T."/>
            <person name="Kadowaki K."/>
            <person name="Sugiura M."/>
            <person name="Burr B."/>
            <person name="Sasaki T."/>
        </authorList>
    </citation>
    <scope>NUCLEOTIDE SEQUENCE [LARGE SCALE GENOMIC DNA]</scope>
    <source>
        <strain evidence="3">cv. Nipponbare</strain>
    </source>
</reference>
<feature type="compositionally biased region" description="Gly residues" evidence="1">
    <location>
        <begin position="324"/>
        <end position="333"/>
    </location>
</feature>
<evidence type="ECO:0000256" key="1">
    <source>
        <dbReference type="SAM" id="MobiDB-lite"/>
    </source>
</evidence>
<organism evidence="2 3">
    <name type="scientific">Oryza sativa subsp. japonica</name>
    <name type="common">Rice</name>
    <dbReference type="NCBI Taxonomy" id="39947"/>
    <lineage>
        <taxon>Eukaryota</taxon>
        <taxon>Viridiplantae</taxon>
        <taxon>Streptophyta</taxon>
        <taxon>Embryophyta</taxon>
        <taxon>Tracheophyta</taxon>
        <taxon>Spermatophyta</taxon>
        <taxon>Magnoliopsida</taxon>
        <taxon>Liliopsida</taxon>
        <taxon>Poales</taxon>
        <taxon>Poaceae</taxon>
        <taxon>BOP clade</taxon>
        <taxon>Oryzoideae</taxon>
        <taxon>Oryzeae</taxon>
        <taxon>Oryzinae</taxon>
        <taxon>Oryza</taxon>
        <taxon>Oryza sativa</taxon>
    </lineage>
</organism>
<feature type="region of interest" description="Disordered" evidence="1">
    <location>
        <begin position="1"/>
        <end position="95"/>
    </location>
</feature>
<gene>
    <name evidence="2" type="primary">B1317D11.120</name>
</gene>
<protein>
    <submittedName>
        <fullName evidence="2">Uncharacterized protein</fullName>
    </submittedName>
</protein>